<dbReference type="KEGG" id="ncon:LC1Nh_0449"/>
<feature type="transmembrane region" description="Helical" evidence="2">
    <location>
        <begin position="63"/>
        <end position="85"/>
    </location>
</feature>
<reference evidence="4" key="1">
    <citation type="submission" date="2019-05" db="EMBL/GenBank/DDBJ databases">
        <title>Candidatus Nanohalobium constans, a novel model system to study the DPANN nano-sized archaea: genomic and physiological characterization of a nanoarchaeon co-cultured with its chitinotrophic host.</title>
        <authorList>
            <person name="La Cono V."/>
            <person name="Arcadi E."/>
            <person name="Crisafi F."/>
            <person name="Denaro R."/>
            <person name="La Spada G."/>
            <person name="Messina E."/>
            <person name="Smedile F."/>
            <person name="Toshchakov S.V."/>
            <person name="Shevchenko M.A."/>
            <person name="Golyshin P.N."/>
            <person name="Golyshina O.V."/>
            <person name="Ferrer M."/>
            <person name="Rohde M."/>
            <person name="Mushegian A."/>
            <person name="Sorokin D.Y."/>
            <person name="Giuliano L."/>
            <person name="Yakimov M.M."/>
        </authorList>
    </citation>
    <scope>NUCLEOTIDE SEQUENCE [LARGE SCALE GENOMIC DNA]</scope>
    <source>
        <strain evidence="4">LC1Nh</strain>
    </source>
</reference>
<feature type="transmembrane region" description="Helical" evidence="2">
    <location>
        <begin position="34"/>
        <end position="51"/>
    </location>
</feature>
<evidence type="ECO:0000313" key="4">
    <source>
        <dbReference type="Proteomes" id="UP000377803"/>
    </source>
</evidence>
<evidence type="ECO:0000256" key="1">
    <source>
        <dbReference type="SAM" id="MobiDB-lite"/>
    </source>
</evidence>
<sequence length="163" mass="18348">MINQITQQLDISSILLVAALIAAFVIAFKVMEMIFDTMLIAGISATFYIGLRMIQGGPISINDVLLFTFLGASLYMTYSLLASLYKLGATVLPIPVHIIEAALKPLQYTWSKIEELKERDDFAPKQTNSQKQKKQKEEEKDKSEKSTKEVILGNKDKEDEDEE</sequence>
<dbReference type="Proteomes" id="UP000377803">
    <property type="component" value="Chromosome"/>
</dbReference>
<proteinExistence type="predicted"/>
<feature type="transmembrane region" description="Helical" evidence="2">
    <location>
        <begin position="9"/>
        <end position="28"/>
    </location>
</feature>
<dbReference type="AlphaFoldDB" id="A0A5Q0UGL5"/>
<evidence type="ECO:0000313" key="3">
    <source>
        <dbReference type="EMBL" id="QGA80350.1"/>
    </source>
</evidence>
<dbReference type="EMBL" id="CP040089">
    <property type="protein sequence ID" value="QGA80350.1"/>
    <property type="molecule type" value="Genomic_DNA"/>
</dbReference>
<dbReference type="RefSeq" id="WP_153550089.1">
    <property type="nucleotide sequence ID" value="NZ_CP040089.1"/>
</dbReference>
<organism evidence="3 4">
    <name type="scientific">Candidatus Nanohalobium constans</name>
    <dbReference type="NCBI Taxonomy" id="2565781"/>
    <lineage>
        <taxon>Archaea</taxon>
        <taxon>Candidatus Nanohalarchaeota</taxon>
        <taxon>Candidatus Nanohalobia</taxon>
        <taxon>Candidatus Nanohalobiales</taxon>
        <taxon>Candidatus Nanohalobiaceae</taxon>
        <taxon>Candidatus Nanohalobium</taxon>
    </lineage>
</organism>
<gene>
    <name evidence="3" type="ORF">LC1Nh_0449</name>
</gene>
<protein>
    <submittedName>
        <fullName evidence="3">Uncharacterized protein</fullName>
    </submittedName>
</protein>
<name>A0A5Q0UGL5_9ARCH</name>
<evidence type="ECO:0000256" key="2">
    <source>
        <dbReference type="SAM" id="Phobius"/>
    </source>
</evidence>
<feature type="compositionally biased region" description="Basic and acidic residues" evidence="1">
    <location>
        <begin position="135"/>
        <end position="148"/>
    </location>
</feature>
<keyword evidence="4" id="KW-1185">Reference proteome</keyword>
<keyword evidence="2" id="KW-0812">Transmembrane</keyword>
<feature type="region of interest" description="Disordered" evidence="1">
    <location>
        <begin position="120"/>
        <end position="163"/>
    </location>
</feature>
<keyword evidence="2" id="KW-1133">Transmembrane helix</keyword>
<accession>A0A5Q0UGL5</accession>
<dbReference type="GeneID" id="42364833"/>
<keyword evidence="2" id="KW-0472">Membrane</keyword>